<evidence type="ECO:0000256" key="5">
    <source>
        <dbReference type="ARBA" id="ARBA00023125"/>
    </source>
</evidence>
<dbReference type="AlphaFoldDB" id="A0A174RKF4"/>
<feature type="domain" description="OmpR/PhoB-type" evidence="11">
    <location>
        <begin position="127"/>
        <end position="223"/>
    </location>
</feature>
<dbReference type="OrthoDB" id="9790442at2"/>
<keyword evidence="2 8" id="KW-0597">Phosphoprotein</keyword>
<dbReference type="InterPro" id="IPR011006">
    <property type="entry name" value="CheY-like_superfamily"/>
</dbReference>
<dbReference type="GO" id="GO:0000976">
    <property type="term" value="F:transcription cis-regulatory region binding"/>
    <property type="evidence" value="ECO:0007669"/>
    <property type="project" value="TreeGrafter"/>
</dbReference>
<dbReference type="Proteomes" id="UP000265808">
    <property type="component" value="Unassembled WGS sequence"/>
</dbReference>
<dbReference type="GO" id="GO:0032993">
    <property type="term" value="C:protein-DNA complex"/>
    <property type="evidence" value="ECO:0007669"/>
    <property type="project" value="TreeGrafter"/>
</dbReference>
<reference evidence="18 19" key="2">
    <citation type="submission" date="2018-08" db="EMBL/GenBank/DDBJ databases">
        <title>A genome reference for cultivated species of the human gut microbiota.</title>
        <authorList>
            <person name="Zou Y."/>
            <person name="Xue W."/>
            <person name="Luo G."/>
        </authorList>
    </citation>
    <scope>NUCLEOTIDE SEQUENCE [LARGE SCALE GENOMIC DNA]</scope>
    <source>
        <strain evidence="13 20">AF25-21</strain>
        <strain evidence="15 19">AF39-4</strain>
        <strain evidence="14 18">AM37-4AC</strain>
    </source>
</reference>
<evidence type="ECO:0000313" key="15">
    <source>
        <dbReference type="EMBL" id="RHK95803.1"/>
    </source>
</evidence>
<dbReference type="EMBL" id="CZBA01000018">
    <property type="protein sequence ID" value="CUP83605.1"/>
    <property type="molecule type" value="Genomic_DNA"/>
</dbReference>
<dbReference type="PANTHER" id="PTHR48111">
    <property type="entry name" value="REGULATOR OF RPOS"/>
    <property type="match status" value="1"/>
</dbReference>
<dbReference type="GO" id="GO:0005829">
    <property type="term" value="C:cytosol"/>
    <property type="evidence" value="ECO:0007669"/>
    <property type="project" value="TreeGrafter"/>
</dbReference>
<dbReference type="CDD" id="cd00383">
    <property type="entry name" value="trans_reg_C"/>
    <property type="match status" value="1"/>
</dbReference>
<dbReference type="GO" id="GO:0000156">
    <property type="term" value="F:phosphorelay response regulator activity"/>
    <property type="evidence" value="ECO:0007669"/>
    <property type="project" value="TreeGrafter"/>
</dbReference>
<dbReference type="EMBL" id="CABHNB010000011">
    <property type="protein sequence ID" value="VUW95716.1"/>
    <property type="molecule type" value="Genomic_DNA"/>
</dbReference>
<organism evidence="12 17">
    <name type="scientific">Blautia obeum</name>
    <dbReference type="NCBI Taxonomy" id="40520"/>
    <lineage>
        <taxon>Bacteria</taxon>
        <taxon>Bacillati</taxon>
        <taxon>Bacillota</taxon>
        <taxon>Clostridia</taxon>
        <taxon>Lachnospirales</taxon>
        <taxon>Lachnospiraceae</taxon>
        <taxon>Blautia</taxon>
    </lineage>
</organism>
<evidence type="ECO:0000313" key="16">
    <source>
        <dbReference type="EMBL" id="VUW95716.1"/>
    </source>
</evidence>
<keyword evidence="21" id="KW-1185">Reference proteome</keyword>
<dbReference type="CDD" id="cd17574">
    <property type="entry name" value="REC_OmpR"/>
    <property type="match status" value="1"/>
</dbReference>
<dbReference type="Proteomes" id="UP000095413">
    <property type="component" value="Unassembled WGS sequence"/>
</dbReference>
<evidence type="ECO:0000256" key="8">
    <source>
        <dbReference type="PROSITE-ProRule" id="PRU00169"/>
    </source>
</evidence>
<evidence type="ECO:0000256" key="3">
    <source>
        <dbReference type="ARBA" id="ARBA00023012"/>
    </source>
</evidence>
<dbReference type="SUPFAM" id="SSF46894">
    <property type="entry name" value="C-terminal effector domain of the bipartite response regulators"/>
    <property type="match status" value="1"/>
</dbReference>
<reference evidence="12 17" key="1">
    <citation type="submission" date="2015-09" db="EMBL/GenBank/DDBJ databases">
        <authorList>
            <consortium name="Pathogen Informatics"/>
        </authorList>
    </citation>
    <scope>NUCLEOTIDE SEQUENCE [LARGE SCALE GENOMIC DNA]</scope>
    <source>
        <strain evidence="12 17">2789STDY5834921</strain>
    </source>
</reference>
<dbReference type="InterPro" id="IPR036388">
    <property type="entry name" value="WH-like_DNA-bd_sf"/>
</dbReference>
<dbReference type="EMBL" id="QROE01000003">
    <property type="protein sequence ID" value="RHK95803.1"/>
    <property type="molecule type" value="Genomic_DNA"/>
</dbReference>
<dbReference type="FunFam" id="3.40.50.2300:FF:000001">
    <property type="entry name" value="DNA-binding response regulator PhoB"/>
    <property type="match status" value="1"/>
</dbReference>
<feature type="modified residue" description="4-aspartylphosphate" evidence="8">
    <location>
        <position position="52"/>
    </location>
</feature>
<evidence type="ECO:0000256" key="4">
    <source>
        <dbReference type="ARBA" id="ARBA00023015"/>
    </source>
</evidence>
<dbReference type="EMBL" id="QRUH01000024">
    <property type="protein sequence ID" value="RGR44846.1"/>
    <property type="molecule type" value="Genomic_DNA"/>
</dbReference>
<feature type="DNA-binding region" description="OmpR/PhoB-type" evidence="9">
    <location>
        <begin position="127"/>
        <end position="223"/>
    </location>
</feature>
<feature type="domain" description="Response regulatory" evidence="10">
    <location>
        <begin position="3"/>
        <end position="116"/>
    </location>
</feature>
<gene>
    <name evidence="12" type="primary">cseB_1</name>
    <name evidence="16" type="synonym">cseB</name>
    <name evidence="15" type="ORF">DW040_08275</name>
    <name evidence="14" type="ORF">DW859_06665</name>
    <name evidence="13" type="ORF">DWY46_17905</name>
    <name evidence="12" type="ORF">ERS852533_02719</name>
    <name evidence="16" type="ORF">ROSSTS7063_00715</name>
</gene>
<evidence type="ECO:0000256" key="6">
    <source>
        <dbReference type="ARBA" id="ARBA00023163"/>
    </source>
</evidence>
<dbReference type="Gene3D" id="3.40.50.2300">
    <property type="match status" value="1"/>
</dbReference>
<evidence type="ECO:0000313" key="18">
    <source>
        <dbReference type="Proteomes" id="UP000265808"/>
    </source>
</evidence>
<protein>
    <recommendedName>
        <fullName evidence="1">Stage 0 sporulation protein A homolog</fullName>
    </recommendedName>
</protein>
<dbReference type="InterPro" id="IPR039420">
    <property type="entry name" value="WalR-like"/>
</dbReference>
<keyword evidence="6" id="KW-0804">Transcription</keyword>
<dbReference type="InterPro" id="IPR001789">
    <property type="entry name" value="Sig_transdc_resp-reg_receiver"/>
</dbReference>
<reference evidence="16 21" key="3">
    <citation type="submission" date="2019-07" db="EMBL/GenBank/DDBJ databases">
        <authorList>
            <person name="Hibberd C M."/>
            <person name="Gehrig L. J."/>
            <person name="Chang H.-W."/>
            <person name="Venkatesh S."/>
        </authorList>
    </citation>
    <scope>NUCLEOTIDE SEQUENCE [LARGE SCALE GENOMIC DNA]</scope>
    <source>
        <strain evidence="16">Ruminococcus_obeum_SSTS_Bg7063</strain>
    </source>
</reference>
<dbReference type="PROSITE" id="PS50110">
    <property type="entry name" value="RESPONSE_REGULATORY"/>
    <property type="match status" value="1"/>
</dbReference>
<dbReference type="Proteomes" id="UP000409147">
    <property type="component" value="Unassembled WGS sequence"/>
</dbReference>
<accession>A0A174RKF4</accession>
<dbReference type="InterPro" id="IPR016032">
    <property type="entry name" value="Sig_transdc_resp-reg_C-effctor"/>
</dbReference>
<dbReference type="SMART" id="SM00448">
    <property type="entry name" value="REC"/>
    <property type="match status" value="1"/>
</dbReference>
<dbReference type="Gene3D" id="1.10.10.10">
    <property type="entry name" value="Winged helix-like DNA-binding domain superfamily/Winged helix DNA-binding domain"/>
    <property type="match status" value="1"/>
</dbReference>
<evidence type="ECO:0000259" key="10">
    <source>
        <dbReference type="PROSITE" id="PS50110"/>
    </source>
</evidence>
<dbReference type="SUPFAM" id="SSF52172">
    <property type="entry name" value="CheY-like"/>
    <property type="match status" value="1"/>
</dbReference>
<keyword evidence="3" id="KW-0902">Two-component regulatory system</keyword>
<keyword evidence="4" id="KW-0805">Transcription regulation</keyword>
<evidence type="ECO:0000313" key="21">
    <source>
        <dbReference type="Proteomes" id="UP000409147"/>
    </source>
</evidence>
<dbReference type="Pfam" id="PF00486">
    <property type="entry name" value="Trans_reg_C"/>
    <property type="match status" value="1"/>
</dbReference>
<evidence type="ECO:0000259" key="11">
    <source>
        <dbReference type="PROSITE" id="PS51755"/>
    </source>
</evidence>
<evidence type="ECO:0000313" key="12">
    <source>
        <dbReference type="EMBL" id="CUP83605.1"/>
    </source>
</evidence>
<dbReference type="PROSITE" id="PS51755">
    <property type="entry name" value="OMPR_PHOB"/>
    <property type="match status" value="1"/>
</dbReference>
<dbReference type="PANTHER" id="PTHR48111:SF32">
    <property type="entry name" value="STAGE 0 SPORULATION PROTEIN A HOMOLOG"/>
    <property type="match status" value="1"/>
</dbReference>
<evidence type="ECO:0000313" key="17">
    <source>
        <dbReference type="Proteomes" id="UP000095413"/>
    </source>
</evidence>
<dbReference type="SMART" id="SM00862">
    <property type="entry name" value="Trans_reg_C"/>
    <property type="match status" value="1"/>
</dbReference>
<evidence type="ECO:0000256" key="7">
    <source>
        <dbReference type="ARBA" id="ARBA00024867"/>
    </source>
</evidence>
<evidence type="ECO:0000313" key="13">
    <source>
        <dbReference type="EMBL" id="RGR44846.1"/>
    </source>
</evidence>
<evidence type="ECO:0000313" key="19">
    <source>
        <dbReference type="Proteomes" id="UP000284267"/>
    </source>
</evidence>
<keyword evidence="5 9" id="KW-0238">DNA-binding</keyword>
<evidence type="ECO:0000313" key="20">
    <source>
        <dbReference type="Proteomes" id="UP000285839"/>
    </source>
</evidence>
<comment type="function">
    <text evidence="7">May play the central regulatory role in sporulation. It may be an element of the effector pathway responsible for the activation of sporulation genes in response to nutritional stress. Spo0A may act in concert with spo0H (a sigma factor) to control the expression of some genes that are critical to the sporulation process.</text>
</comment>
<dbReference type="Proteomes" id="UP000285839">
    <property type="component" value="Unassembled WGS sequence"/>
</dbReference>
<dbReference type="EMBL" id="QSHL01000003">
    <property type="protein sequence ID" value="RHC08549.1"/>
    <property type="molecule type" value="Genomic_DNA"/>
</dbReference>
<proteinExistence type="predicted"/>
<dbReference type="InterPro" id="IPR001867">
    <property type="entry name" value="OmpR/PhoB-type_DNA-bd"/>
</dbReference>
<sequence length="225" mass="26162">MKKILIIEDDLDIQELIQFFLEDQGYEVITASDGIDGIAVFLKEQIDLILLDILLPKMDGYAVCELIRKESEVPIIMISALGREEDQIKGFEMQIDDYIPKPISLPIMIKKIEAVLRRYEGVDITKDHELKYREIILIVGNYQVKIGKKLIDLTQKEYEILKELIENQGCVITRESFLNRLWKYEFEGEERAVDNHIKNLRRKLGKAGDYIKTVRGVGYRIDKAN</sequence>
<dbReference type="Pfam" id="PF00072">
    <property type="entry name" value="Response_reg"/>
    <property type="match status" value="1"/>
</dbReference>
<evidence type="ECO:0000313" key="14">
    <source>
        <dbReference type="EMBL" id="RHC08549.1"/>
    </source>
</evidence>
<name>A0A174RKF4_9FIRM</name>
<evidence type="ECO:0000256" key="2">
    <source>
        <dbReference type="ARBA" id="ARBA00022553"/>
    </source>
</evidence>
<dbReference type="Proteomes" id="UP000284267">
    <property type="component" value="Unassembled WGS sequence"/>
</dbReference>
<evidence type="ECO:0000256" key="9">
    <source>
        <dbReference type="PROSITE-ProRule" id="PRU01091"/>
    </source>
</evidence>
<dbReference type="GO" id="GO:0006355">
    <property type="term" value="P:regulation of DNA-templated transcription"/>
    <property type="evidence" value="ECO:0007669"/>
    <property type="project" value="InterPro"/>
</dbReference>
<dbReference type="RefSeq" id="WP_055056588.1">
    <property type="nucleotide sequence ID" value="NZ_CABHNB010000011.1"/>
</dbReference>
<evidence type="ECO:0000256" key="1">
    <source>
        <dbReference type="ARBA" id="ARBA00018672"/>
    </source>
</evidence>